<dbReference type="PATRIC" id="fig|1423760.3.peg.1078"/>
<dbReference type="Gene3D" id="3.90.1640.10">
    <property type="entry name" value="inorganic pyrophosphatase (n-terminal core)"/>
    <property type="match status" value="1"/>
</dbReference>
<dbReference type="PANTHER" id="PTHR47618:SF1">
    <property type="entry name" value="BIFUNCTIONAL OLIGORIBONUCLEASE AND PAP PHOSPHATASE NRNA"/>
    <property type="match status" value="1"/>
</dbReference>
<dbReference type="InterPro" id="IPR003156">
    <property type="entry name" value="DHHA1_dom"/>
</dbReference>
<evidence type="ECO:0000259" key="1">
    <source>
        <dbReference type="Pfam" id="PF02272"/>
    </source>
</evidence>
<organism evidence="2 3">
    <name type="scientific">Limosilactobacillus ingluviei DSM 15946</name>
    <dbReference type="NCBI Taxonomy" id="1423760"/>
    <lineage>
        <taxon>Bacteria</taxon>
        <taxon>Bacillati</taxon>
        <taxon>Bacillota</taxon>
        <taxon>Bacilli</taxon>
        <taxon>Lactobacillales</taxon>
        <taxon>Lactobacillaceae</taxon>
        <taxon>Limosilactobacillus</taxon>
    </lineage>
</organism>
<dbReference type="Proteomes" id="UP000050816">
    <property type="component" value="Unassembled WGS sequence"/>
</dbReference>
<sequence length="236" mass="26676">MLDTANLDRIDGDYEGLHEMHKLFKIDHHPVKHGYNLDYCNVFIETNASSTSEMIARMFDDVVKESEDRELLALLYAGIAGDTGRFMYDNTTNITFDTVGRLLGRFSSGSRHYVNMKLGSINEYQANLMGYAYDRRYYLNDNVVSLVVPYSQIRGGHEADAYVTIGALQRLEKPEIAVVAVENEDGSYRIHLRSKFKPINELAAKYNGGGHPLAAGAKAKDRDEVAKLFHELAEEW</sequence>
<dbReference type="InterPro" id="IPR051319">
    <property type="entry name" value="Oligoribo/pAp-PDE_c-di-AMP_PDE"/>
</dbReference>
<dbReference type="Gene3D" id="3.10.310.30">
    <property type="match status" value="1"/>
</dbReference>
<gene>
    <name evidence="2" type="ORF">FC43_GL001032</name>
</gene>
<dbReference type="AlphaFoldDB" id="A0A0R1UDW3"/>
<dbReference type="Pfam" id="PF02272">
    <property type="entry name" value="DHHA1"/>
    <property type="match status" value="1"/>
</dbReference>
<reference evidence="2 3" key="1">
    <citation type="journal article" date="2015" name="Genome Announc.">
        <title>Expanding the biotechnology potential of lactobacilli through comparative genomics of 213 strains and associated genera.</title>
        <authorList>
            <person name="Sun Z."/>
            <person name="Harris H.M."/>
            <person name="McCann A."/>
            <person name="Guo C."/>
            <person name="Argimon S."/>
            <person name="Zhang W."/>
            <person name="Yang X."/>
            <person name="Jeffery I.B."/>
            <person name="Cooney J.C."/>
            <person name="Kagawa T.F."/>
            <person name="Liu W."/>
            <person name="Song Y."/>
            <person name="Salvetti E."/>
            <person name="Wrobel A."/>
            <person name="Rasinkangas P."/>
            <person name="Parkhill J."/>
            <person name="Rea M.C."/>
            <person name="O'Sullivan O."/>
            <person name="Ritari J."/>
            <person name="Douillard F.P."/>
            <person name="Paul Ross R."/>
            <person name="Yang R."/>
            <person name="Briner A.E."/>
            <person name="Felis G.E."/>
            <person name="de Vos W.M."/>
            <person name="Barrangou R."/>
            <person name="Klaenhammer T.R."/>
            <person name="Caufield P.W."/>
            <person name="Cui Y."/>
            <person name="Zhang H."/>
            <person name="O'Toole P.W."/>
        </authorList>
    </citation>
    <scope>NUCLEOTIDE SEQUENCE [LARGE SCALE GENOMIC DNA]</scope>
    <source>
        <strain evidence="2 3">DSM 15946</strain>
    </source>
</reference>
<dbReference type="SUPFAM" id="SSF64182">
    <property type="entry name" value="DHH phosphoesterases"/>
    <property type="match status" value="1"/>
</dbReference>
<feature type="domain" description="DHHA1" evidence="1">
    <location>
        <begin position="164"/>
        <end position="233"/>
    </location>
</feature>
<dbReference type="InterPro" id="IPR038763">
    <property type="entry name" value="DHH_sf"/>
</dbReference>
<comment type="caution">
    <text evidence="2">The sequence shown here is derived from an EMBL/GenBank/DDBJ whole genome shotgun (WGS) entry which is preliminary data.</text>
</comment>
<protein>
    <recommendedName>
        <fullName evidence="1">DHHA1 domain-containing protein</fullName>
    </recommendedName>
</protein>
<proteinExistence type="predicted"/>
<evidence type="ECO:0000313" key="2">
    <source>
        <dbReference type="EMBL" id="KRL91615.1"/>
    </source>
</evidence>
<dbReference type="GO" id="GO:0003676">
    <property type="term" value="F:nucleic acid binding"/>
    <property type="evidence" value="ECO:0007669"/>
    <property type="project" value="InterPro"/>
</dbReference>
<evidence type="ECO:0000313" key="3">
    <source>
        <dbReference type="Proteomes" id="UP000050816"/>
    </source>
</evidence>
<accession>A0A0R1UDW3</accession>
<name>A0A0R1UDW3_9LACO</name>
<dbReference type="PANTHER" id="PTHR47618">
    <property type="entry name" value="BIFUNCTIONAL OLIGORIBONUCLEASE AND PAP PHOSPHATASE NRNA"/>
    <property type="match status" value="1"/>
</dbReference>
<dbReference type="EMBL" id="AZFK01000018">
    <property type="protein sequence ID" value="KRL91615.1"/>
    <property type="molecule type" value="Genomic_DNA"/>
</dbReference>